<dbReference type="Pfam" id="PF08809">
    <property type="entry name" value="DUF1799"/>
    <property type="match status" value="1"/>
</dbReference>
<dbReference type="EMBL" id="FXBL01000004">
    <property type="protein sequence ID" value="SMH42505.1"/>
    <property type="molecule type" value="Genomic_DNA"/>
</dbReference>
<dbReference type="InterPro" id="IPR014915">
    <property type="entry name" value="Phage_TLS_TfmB"/>
</dbReference>
<protein>
    <submittedName>
        <fullName evidence="1">Uncharacterized protein</fullName>
    </submittedName>
</protein>
<proteinExistence type="predicted"/>
<dbReference type="AlphaFoldDB" id="A0A1X7NXG5"/>
<accession>A0A1X7NXG5</accession>
<evidence type="ECO:0000313" key="1">
    <source>
        <dbReference type="EMBL" id="SMH42505.1"/>
    </source>
</evidence>
<sequence>MLDARRWKLPAEEIAALRLHLAGRREGEFAGVWPDNVGAVTAFLLAASQWRTSIRMDERRLRTVFVGLDYSGAKVAIDAAGIVLSGPTFAGLQVMEMAARDALNGEAMS</sequence>
<dbReference type="Proteomes" id="UP000193083">
    <property type="component" value="Unassembled WGS sequence"/>
</dbReference>
<name>A0A1X7NXG5_9HYPH</name>
<keyword evidence="2" id="KW-1185">Reference proteome</keyword>
<gene>
    <name evidence="1" type="ORF">SAMN02982922_2753</name>
</gene>
<organism evidence="1 2">
    <name type="scientific">Mesorhizobium australicum</name>
    <dbReference type="NCBI Taxonomy" id="536018"/>
    <lineage>
        <taxon>Bacteria</taxon>
        <taxon>Pseudomonadati</taxon>
        <taxon>Pseudomonadota</taxon>
        <taxon>Alphaproteobacteria</taxon>
        <taxon>Hyphomicrobiales</taxon>
        <taxon>Phyllobacteriaceae</taxon>
        <taxon>Mesorhizobium</taxon>
    </lineage>
</organism>
<evidence type="ECO:0000313" key="2">
    <source>
        <dbReference type="Proteomes" id="UP000193083"/>
    </source>
</evidence>
<reference evidence="2" key="1">
    <citation type="submission" date="2017-04" db="EMBL/GenBank/DDBJ databases">
        <authorList>
            <person name="Varghese N."/>
            <person name="Submissions S."/>
        </authorList>
    </citation>
    <scope>NUCLEOTIDE SEQUENCE [LARGE SCALE GENOMIC DNA]</scope>
    <source>
        <strain evidence="2">B5P</strain>
    </source>
</reference>
<dbReference type="RefSeq" id="WP_176247516.1">
    <property type="nucleotide sequence ID" value="NZ_FXBL01000004.1"/>
</dbReference>